<dbReference type="Proteomes" id="UP001156398">
    <property type="component" value="Unassembled WGS sequence"/>
</dbReference>
<sequence>MTDQRPWFGPKRVGWGLRPQTWQGWTLTAVIIVVVVAVGLLVR</sequence>
<organism evidence="3">
    <name type="scientific">Streptantibioticus silvisoli</name>
    <dbReference type="NCBI Taxonomy" id="2705255"/>
    <lineage>
        <taxon>Bacteria</taxon>
        <taxon>Bacillati</taxon>
        <taxon>Actinomycetota</taxon>
        <taxon>Actinomycetes</taxon>
        <taxon>Kitasatosporales</taxon>
        <taxon>Streptomycetaceae</taxon>
        <taxon>Streptantibioticus</taxon>
    </lineage>
</organism>
<keyword evidence="1" id="KW-1133">Transmembrane helix</keyword>
<feature type="transmembrane region" description="Helical" evidence="1">
    <location>
        <begin position="22"/>
        <end position="42"/>
    </location>
</feature>
<dbReference type="RefSeq" id="WP_271315487.1">
    <property type="nucleotide sequence ID" value="NZ_JAAGKO020000029.1"/>
</dbReference>
<evidence type="ECO:0000313" key="2">
    <source>
        <dbReference type="EMBL" id="MDI5964954.1"/>
    </source>
</evidence>
<dbReference type="EMBL" id="JABXJJ020000043">
    <property type="protein sequence ID" value="MDI5973261.1"/>
    <property type="molecule type" value="Genomic_DNA"/>
</dbReference>
<keyword evidence="4" id="KW-1185">Reference proteome</keyword>
<name>A0AA90H8P1_9ACTN</name>
<keyword evidence="1" id="KW-0812">Transmembrane</keyword>
<evidence type="ECO:0000313" key="4">
    <source>
        <dbReference type="Proteomes" id="UP001156398"/>
    </source>
</evidence>
<dbReference type="AlphaFoldDB" id="A0AA90H8P1"/>
<proteinExistence type="predicted"/>
<evidence type="ECO:0000313" key="3">
    <source>
        <dbReference type="EMBL" id="MDI5973261.1"/>
    </source>
</evidence>
<dbReference type="EMBL" id="JAAGKO020000029">
    <property type="protein sequence ID" value="MDI5964954.1"/>
    <property type="molecule type" value="Genomic_DNA"/>
</dbReference>
<evidence type="ECO:0000256" key="1">
    <source>
        <dbReference type="SAM" id="Phobius"/>
    </source>
</evidence>
<gene>
    <name evidence="2" type="ORF">POF43_019875</name>
    <name evidence="3" type="ORF">POF50_028605</name>
</gene>
<accession>A0AA90H8P1</accession>
<protein>
    <submittedName>
        <fullName evidence="3">Uncharacterized protein</fullName>
    </submittedName>
</protein>
<keyword evidence="1" id="KW-0472">Membrane</keyword>
<comment type="caution">
    <text evidence="3">The sequence shown here is derived from an EMBL/GenBank/DDBJ whole genome shotgun (WGS) entry which is preliminary data.</text>
</comment>
<reference evidence="3 4" key="1">
    <citation type="submission" date="2023-05" db="EMBL/GenBank/DDBJ databases">
        <title>Streptantibioticus silvisoli sp. nov., acidotolerant actinomycetes 1 from pine litter.</title>
        <authorList>
            <person name="Swiecimska M."/>
            <person name="Golinska P."/>
            <person name="Sangal V."/>
            <person name="Wachnowicz B."/>
            <person name="Goodfellow M."/>
        </authorList>
    </citation>
    <scope>NUCLEOTIDE SEQUENCE</scope>
    <source>
        <strain evidence="3">SL13</strain>
        <strain evidence="2 4">SL54</strain>
    </source>
</reference>